<sequence length="234" mass="25978">MSTTDLLGEPVDPTPRPRPEHAPVTGTSVTLVPLATAHAEELWPIARDAPESWRWLPFGPFTDRAAFAGTVRFMAVSKGELVWAVCPHGADGRPGPAAGWLALLDIRPSDAAIELGNIWFPPGLARTRASTEAMFLLIDLAFSLGYRRIAWKCNTLNTASCRAAERLGFRLEGVLRAHMVVRAHRRDTAYFSLLDDEWPERRAAIAHWLRDANFDASGRAIERLHRSKDQHDVA</sequence>
<dbReference type="InterPro" id="IPR016181">
    <property type="entry name" value="Acyl_CoA_acyltransferase"/>
</dbReference>
<evidence type="ECO:0000313" key="4">
    <source>
        <dbReference type="Proteomes" id="UP000660885"/>
    </source>
</evidence>
<dbReference type="SUPFAM" id="SSF55729">
    <property type="entry name" value="Acyl-CoA N-acyltransferases (Nat)"/>
    <property type="match status" value="1"/>
</dbReference>
<organism evidence="3 4">
    <name type="scientific">Belnapia arida</name>
    <dbReference type="NCBI Taxonomy" id="2804533"/>
    <lineage>
        <taxon>Bacteria</taxon>
        <taxon>Pseudomonadati</taxon>
        <taxon>Pseudomonadota</taxon>
        <taxon>Alphaproteobacteria</taxon>
        <taxon>Acetobacterales</taxon>
        <taxon>Roseomonadaceae</taxon>
        <taxon>Belnapia</taxon>
    </lineage>
</organism>
<comment type="caution">
    <text evidence="3">The sequence shown here is derived from an EMBL/GenBank/DDBJ whole genome shotgun (WGS) entry which is preliminary data.</text>
</comment>
<dbReference type="InterPro" id="IPR000182">
    <property type="entry name" value="GNAT_dom"/>
</dbReference>
<protein>
    <submittedName>
        <fullName evidence="3">GNAT family N-acetyltransferase</fullName>
    </submittedName>
</protein>
<dbReference type="Proteomes" id="UP000660885">
    <property type="component" value="Unassembled WGS sequence"/>
</dbReference>
<evidence type="ECO:0000313" key="3">
    <source>
        <dbReference type="EMBL" id="MBL6079504.1"/>
    </source>
</evidence>
<evidence type="ECO:0000256" key="1">
    <source>
        <dbReference type="SAM" id="MobiDB-lite"/>
    </source>
</evidence>
<evidence type="ECO:0000259" key="2">
    <source>
        <dbReference type="PROSITE" id="PS51186"/>
    </source>
</evidence>
<keyword evidence="4" id="KW-1185">Reference proteome</keyword>
<dbReference type="RefSeq" id="WP_202832757.1">
    <property type="nucleotide sequence ID" value="NZ_JAETWB010000007.1"/>
</dbReference>
<dbReference type="PANTHER" id="PTHR43441:SF2">
    <property type="entry name" value="FAMILY ACETYLTRANSFERASE, PUTATIVE (AFU_ORTHOLOGUE AFUA_7G00850)-RELATED"/>
    <property type="match status" value="1"/>
</dbReference>
<dbReference type="PANTHER" id="PTHR43441">
    <property type="entry name" value="RIBOSOMAL-PROTEIN-SERINE ACETYLTRANSFERASE"/>
    <property type="match status" value="1"/>
</dbReference>
<accession>A0ABS1U4A7</accession>
<dbReference type="PROSITE" id="PS51186">
    <property type="entry name" value="GNAT"/>
    <property type="match status" value="1"/>
</dbReference>
<feature type="region of interest" description="Disordered" evidence="1">
    <location>
        <begin position="1"/>
        <end position="26"/>
    </location>
</feature>
<proteinExistence type="predicted"/>
<name>A0ABS1U4A7_9PROT</name>
<dbReference type="EMBL" id="JAETWB010000007">
    <property type="protein sequence ID" value="MBL6079504.1"/>
    <property type="molecule type" value="Genomic_DNA"/>
</dbReference>
<dbReference type="InterPro" id="IPR051908">
    <property type="entry name" value="Ribosomal_N-acetyltransferase"/>
</dbReference>
<reference evidence="3 4" key="1">
    <citation type="submission" date="2021-01" db="EMBL/GenBank/DDBJ databases">
        <title>Belnapia mucosa sp. nov. and Belnapia arida sp. nov., isolated from the Tabernas Desert (Almeria, Spain).</title>
        <authorList>
            <person name="Molina-Menor E."/>
            <person name="Vidal-Verdu A."/>
            <person name="Calonge A."/>
            <person name="Satari L."/>
            <person name="Pereto J."/>
            <person name="Porcar M."/>
        </authorList>
    </citation>
    <scope>NUCLEOTIDE SEQUENCE [LARGE SCALE GENOMIC DNA]</scope>
    <source>
        <strain evidence="3 4">T18</strain>
    </source>
</reference>
<dbReference type="Pfam" id="PF13302">
    <property type="entry name" value="Acetyltransf_3"/>
    <property type="match status" value="1"/>
</dbReference>
<feature type="domain" description="N-acetyltransferase" evidence="2">
    <location>
        <begin position="29"/>
        <end position="197"/>
    </location>
</feature>
<gene>
    <name evidence="3" type="ORF">JMJ56_15905</name>
</gene>
<dbReference type="Gene3D" id="3.40.630.30">
    <property type="match status" value="1"/>
</dbReference>